<dbReference type="STRING" id="1238182.C882_2303"/>
<evidence type="ECO:0000313" key="2">
    <source>
        <dbReference type="EMBL" id="EKV26530.1"/>
    </source>
</evidence>
<evidence type="ECO:0000313" key="3">
    <source>
        <dbReference type="Proteomes" id="UP000009881"/>
    </source>
</evidence>
<dbReference type="RefSeq" id="WP_009542698.1">
    <property type="nucleotide sequence ID" value="NZ_ANHY01000029.1"/>
</dbReference>
<sequence>MRRRKERPVIVPDWPELPLPSASKNATYPTFAELFDLMHELYDLLKRETASVEAKDFDAVSKFALRKAGLTRLYEESLANLNKREDLKKRLTDEERQAVLKGGQMLRDAAEENMKILQANISAVSQVIDTVVDVAKQMNVDLLSTYGDTGAMRDNVNERGRRSLSLNNKI</sequence>
<dbReference type="EMBL" id="ANHY01000029">
    <property type="protein sequence ID" value="EKV26530.1"/>
    <property type="molecule type" value="Genomic_DNA"/>
</dbReference>
<reference evidence="2 3" key="1">
    <citation type="journal article" date="2013" name="Genome Announc.">
        <title>Draft Genome Sequence of an Alphaproteobacterium, Caenispirillum salinarum AK4(T), Isolated from a Solar Saltern.</title>
        <authorList>
            <person name="Khatri I."/>
            <person name="Singh A."/>
            <person name="Korpole S."/>
            <person name="Pinnaka A.K."/>
            <person name="Subramanian S."/>
        </authorList>
    </citation>
    <scope>NUCLEOTIDE SEQUENCE [LARGE SCALE GENOMIC DNA]</scope>
    <source>
        <strain evidence="2 3">AK4</strain>
    </source>
</reference>
<name>K9GKH7_9PROT</name>
<protein>
    <recommendedName>
        <fullName evidence="4">Flagellar protein FlgN</fullName>
    </recommendedName>
</protein>
<organism evidence="2 3">
    <name type="scientific">Caenispirillum salinarum AK4</name>
    <dbReference type="NCBI Taxonomy" id="1238182"/>
    <lineage>
        <taxon>Bacteria</taxon>
        <taxon>Pseudomonadati</taxon>
        <taxon>Pseudomonadota</taxon>
        <taxon>Alphaproteobacteria</taxon>
        <taxon>Rhodospirillales</taxon>
        <taxon>Novispirillaceae</taxon>
        <taxon>Caenispirillum</taxon>
    </lineage>
</organism>
<dbReference type="Proteomes" id="UP000009881">
    <property type="component" value="Unassembled WGS sequence"/>
</dbReference>
<gene>
    <name evidence="2" type="ORF">C882_2303</name>
</gene>
<feature type="coiled-coil region" evidence="1">
    <location>
        <begin position="74"/>
        <end position="127"/>
    </location>
</feature>
<proteinExistence type="predicted"/>
<evidence type="ECO:0008006" key="4">
    <source>
        <dbReference type="Google" id="ProtNLM"/>
    </source>
</evidence>
<keyword evidence="1" id="KW-0175">Coiled coil</keyword>
<accession>K9GKH7</accession>
<evidence type="ECO:0000256" key="1">
    <source>
        <dbReference type="SAM" id="Coils"/>
    </source>
</evidence>
<dbReference type="AlphaFoldDB" id="K9GKH7"/>
<comment type="caution">
    <text evidence="2">The sequence shown here is derived from an EMBL/GenBank/DDBJ whole genome shotgun (WGS) entry which is preliminary data.</text>
</comment>
<keyword evidence="3" id="KW-1185">Reference proteome</keyword>
<dbReference type="OrthoDB" id="9831458at2"/>